<keyword evidence="6 8" id="KW-0472">Membrane</keyword>
<keyword evidence="4 7" id="KW-0812">Transmembrane</keyword>
<dbReference type="EMBL" id="CP023275">
    <property type="protein sequence ID" value="ATB70068.1"/>
    <property type="molecule type" value="Genomic_DNA"/>
</dbReference>
<dbReference type="PANTHER" id="PTHR30558:SF7">
    <property type="entry name" value="TOL-PAL SYSTEM PROTEIN TOLR"/>
    <property type="match status" value="1"/>
</dbReference>
<evidence type="ECO:0000256" key="2">
    <source>
        <dbReference type="ARBA" id="ARBA00005811"/>
    </source>
</evidence>
<dbReference type="PANTHER" id="PTHR30558">
    <property type="entry name" value="EXBD MEMBRANE COMPONENT OF PMF-DRIVEN MACROMOLECULE IMPORT SYSTEM"/>
    <property type="match status" value="1"/>
</dbReference>
<evidence type="ECO:0000256" key="3">
    <source>
        <dbReference type="ARBA" id="ARBA00022475"/>
    </source>
</evidence>
<feature type="transmembrane region" description="Helical" evidence="8">
    <location>
        <begin position="12"/>
        <end position="32"/>
    </location>
</feature>
<dbReference type="KEGG" id="sulj:SJPD1_1963"/>
<accession>A0A290HQT9</accession>
<keyword evidence="3" id="KW-1003">Cell membrane</keyword>
<dbReference type="Pfam" id="PF02472">
    <property type="entry name" value="ExbD"/>
    <property type="match status" value="1"/>
</dbReference>
<evidence type="ECO:0000256" key="6">
    <source>
        <dbReference type="ARBA" id="ARBA00023136"/>
    </source>
</evidence>
<evidence type="ECO:0000313" key="10">
    <source>
        <dbReference type="Proteomes" id="UP000217349"/>
    </source>
</evidence>
<keyword evidence="7" id="KW-0813">Transport</keyword>
<dbReference type="GO" id="GO:0005886">
    <property type="term" value="C:plasma membrane"/>
    <property type="evidence" value="ECO:0007669"/>
    <property type="project" value="UniProtKB-SubCell"/>
</dbReference>
<keyword evidence="7" id="KW-0653">Protein transport</keyword>
<evidence type="ECO:0000256" key="4">
    <source>
        <dbReference type="ARBA" id="ARBA00022692"/>
    </source>
</evidence>
<dbReference type="InterPro" id="IPR003400">
    <property type="entry name" value="ExbD"/>
</dbReference>
<evidence type="ECO:0000256" key="8">
    <source>
        <dbReference type="SAM" id="Phobius"/>
    </source>
</evidence>
<dbReference type="AlphaFoldDB" id="A0A290HQT9"/>
<dbReference type="Proteomes" id="UP000217349">
    <property type="component" value="Chromosome"/>
</dbReference>
<protein>
    <submittedName>
        <fullName evidence="9">Biopolymer transport protein ExbD</fullName>
    </submittedName>
</protein>
<comment type="similarity">
    <text evidence="2 7">Belongs to the ExbD/TolR family.</text>
</comment>
<sequence>MDEKEIGYINTVPLVDVMLVLLTIALTTATFVKEGSLPVDLPSAKAQTREAPKVFRVTITKERTLYVNESEVNESTINEVLQAFSKEDLCEIYADKTVMVEDLTIMMSRLNTLGFSKVVIKTKNTTNE</sequence>
<keyword evidence="5 8" id="KW-1133">Transmembrane helix</keyword>
<evidence type="ECO:0000256" key="7">
    <source>
        <dbReference type="RuleBase" id="RU003879"/>
    </source>
</evidence>
<evidence type="ECO:0000256" key="5">
    <source>
        <dbReference type="ARBA" id="ARBA00022989"/>
    </source>
</evidence>
<evidence type="ECO:0000313" key="9">
    <source>
        <dbReference type="EMBL" id="ATB70068.1"/>
    </source>
</evidence>
<organism evidence="9 10">
    <name type="scientific">Sulfurospirillum diekertiae</name>
    <dbReference type="NCBI Taxonomy" id="1854492"/>
    <lineage>
        <taxon>Bacteria</taxon>
        <taxon>Pseudomonadati</taxon>
        <taxon>Campylobacterota</taxon>
        <taxon>Epsilonproteobacteria</taxon>
        <taxon>Campylobacterales</taxon>
        <taxon>Sulfurospirillaceae</taxon>
        <taxon>Sulfurospirillum</taxon>
    </lineage>
</organism>
<dbReference type="Gene3D" id="3.30.420.270">
    <property type="match status" value="1"/>
</dbReference>
<dbReference type="GO" id="GO:0015031">
    <property type="term" value="P:protein transport"/>
    <property type="evidence" value="ECO:0007669"/>
    <property type="project" value="UniProtKB-KW"/>
</dbReference>
<evidence type="ECO:0000256" key="1">
    <source>
        <dbReference type="ARBA" id="ARBA00004162"/>
    </source>
</evidence>
<proteinExistence type="inferred from homology"/>
<dbReference type="GO" id="GO:0022857">
    <property type="term" value="F:transmembrane transporter activity"/>
    <property type="evidence" value="ECO:0007669"/>
    <property type="project" value="InterPro"/>
</dbReference>
<name>A0A290HQT9_9BACT</name>
<dbReference type="RefSeq" id="WP_096046998.1">
    <property type="nucleotide sequence ID" value="NZ_CP023275.1"/>
</dbReference>
<gene>
    <name evidence="9" type="ORF">SJPD1_1963</name>
</gene>
<comment type="subcellular location">
    <subcellularLocation>
        <location evidence="1">Cell membrane</location>
        <topology evidence="1">Single-pass membrane protein</topology>
    </subcellularLocation>
    <subcellularLocation>
        <location evidence="7">Cell membrane</location>
        <topology evidence="7">Single-pass type II membrane protein</topology>
    </subcellularLocation>
</comment>
<reference evidence="10" key="1">
    <citation type="submission" date="2017-09" db="EMBL/GenBank/DDBJ databases">
        <title>The complete genome of Sulfurospirillum sp. JPD-1.</title>
        <authorList>
            <person name="Goris T."/>
        </authorList>
    </citation>
    <scope>NUCLEOTIDE SEQUENCE [LARGE SCALE GENOMIC DNA]</scope>
    <source>
        <strain evidence="10">JPD-1</strain>
    </source>
</reference>